<name>M7BQU0_CHEMY</name>
<proteinExistence type="predicted"/>
<dbReference type="EMBL" id="KB549573">
    <property type="protein sequence ID" value="EMP30502.1"/>
    <property type="molecule type" value="Genomic_DNA"/>
</dbReference>
<keyword evidence="3" id="KW-1185">Reference proteome</keyword>
<reference evidence="3" key="1">
    <citation type="journal article" date="2013" name="Nat. Genet.">
        <title>The draft genomes of soft-shell turtle and green sea turtle yield insights into the development and evolution of the turtle-specific body plan.</title>
        <authorList>
            <person name="Wang Z."/>
            <person name="Pascual-Anaya J."/>
            <person name="Zadissa A."/>
            <person name="Li W."/>
            <person name="Niimura Y."/>
            <person name="Huang Z."/>
            <person name="Li C."/>
            <person name="White S."/>
            <person name="Xiong Z."/>
            <person name="Fang D."/>
            <person name="Wang B."/>
            <person name="Ming Y."/>
            <person name="Chen Y."/>
            <person name="Zheng Y."/>
            <person name="Kuraku S."/>
            <person name="Pignatelli M."/>
            <person name="Herrero J."/>
            <person name="Beal K."/>
            <person name="Nozawa M."/>
            <person name="Li Q."/>
            <person name="Wang J."/>
            <person name="Zhang H."/>
            <person name="Yu L."/>
            <person name="Shigenobu S."/>
            <person name="Wang J."/>
            <person name="Liu J."/>
            <person name="Flicek P."/>
            <person name="Searle S."/>
            <person name="Wang J."/>
            <person name="Kuratani S."/>
            <person name="Yin Y."/>
            <person name="Aken B."/>
            <person name="Zhang G."/>
            <person name="Irie N."/>
        </authorList>
    </citation>
    <scope>NUCLEOTIDE SEQUENCE [LARGE SCALE GENOMIC DNA]</scope>
</reference>
<evidence type="ECO:0000313" key="3">
    <source>
        <dbReference type="Proteomes" id="UP000031443"/>
    </source>
</evidence>
<evidence type="ECO:0000256" key="1">
    <source>
        <dbReference type="SAM" id="MobiDB-lite"/>
    </source>
</evidence>
<gene>
    <name evidence="2" type="ORF">UY3_12376</name>
</gene>
<evidence type="ECO:0000313" key="2">
    <source>
        <dbReference type="EMBL" id="EMP30502.1"/>
    </source>
</evidence>
<protein>
    <submittedName>
        <fullName evidence="2">Uncharacterized protein</fullName>
    </submittedName>
</protein>
<feature type="region of interest" description="Disordered" evidence="1">
    <location>
        <begin position="38"/>
        <end position="60"/>
    </location>
</feature>
<dbReference type="AlphaFoldDB" id="M7BQU0"/>
<sequence length="121" mass="12336">MRRFQNRRINCCNILESSKAGATEVPASATCCEEEEEATRGGGCSLPSPPKVSRDAGGTVVGWPSSSAAKGMGIGADVWSHTSASVDASGHICARVFIYAVAASVDDYVGAEGAARTVAAV</sequence>
<dbReference type="Proteomes" id="UP000031443">
    <property type="component" value="Unassembled WGS sequence"/>
</dbReference>
<organism evidence="2 3">
    <name type="scientific">Chelonia mydas</name>
    <name type="common">Green sea-turtle</name>
    <name type="synonym">Chelonia agassizi</name>
    <dbReference type="NCBI Taxonomy" id="8469"/>
    <lineage>
        <taxon>Eukaryota</taxon>
        <taxon>Metazoa</taxon>
        <taxon>Chordata</taxon>
        <taxon>Craniata</taxon>
        <taxon>Vertebrata</taxon>
        <taxon>Euteleostomi</taxon>
        <taxon>Archelosauria</taxon>
        <taxon>Testudinata</taxon>
        <taxon>Testudines</taxon>
        <taxon>Cryptodira</taxon>
        <taxon>Durocryptodira</taxon>
        <taxon>Americhelydia</taxon>
        <taxon>Chelonioidea</taxon>
        <taxon>Cheloniidae</taxon>
        <taxon>Chelonia</taxon>
    </lineage>
</organism>
<accession>M7BQU0</accession>